<protein>
    <submittedName>
        <fullName evidence="6">DeoR family transcriptional regulator</fullName>
    </submittedName>
</protein>
<dbReference type="PANTHER" id="PTHR34294:SF12">
    <property type="entry name" value="SUGAR-BINDING TRANSCRIPTIONAL REGULATOR"/>
    <property type="match status" value="1"/>
</dbReference>
<dbReference type="InterPro" id="IPR051054">
    <property type="entry name" value="SorC_transcr_regulators"/>
</dbReference>
<dbReference type="GO" id="GO:0003677">
    <property type="term" value="F:DNA binding"/>
    <property type="evidence" value="ECO:0007669"/>
    <property type="project" value="UniProtKB-KW"/>
</dbReference>
<dbReference type="Gene3D" id="1.10.10.60">
    <property type="entry name" value="Homeodomain-like"/>
    <property type="match status" value="1"/>
</dbReference>
<evidence type="ECO:0000256" key="2">
    <source>
        <dbReference type="ARBA" id="ARBA00023015"/>
    </source>
</evidence>
<keyword evidence="7" id="KW-1185">Reference proteome</keyword>
<dbReference type="RefSeq" id="WP_229683106.1">
    <property type="nucleotide sequence ID" value="NZ_BMFR01000005.1"/>
</dbReference>
<dbReference type="SUPFAM" id="SSF100950">
    <property type="entry name" value="NagB/RpiA/CoA transferase-like"/>
    <property type="match status" value="1"/>
</dbReference>
<dbReference type="InterPro" id="IPR037171">
    <property type="entry name" value="NagB/RpiA_transferase-like"/>
</dbReference>
<dbReference type="Proteomes" id="UP000622860">
    <property type="component" value="Unassembled WGS sequence"/>
</dbReference>
<keyword evidence="4" id="KW-0804">Transcription</keyword>
<keyword evidence="3" id="KW-0238">DNA-binding</keyword>
<evidence type="ECO:0000256" key="3">
    <source>
        <dbReference type="ARBA" id="ARBA00023125"/>
    </source>
</evidence>
<evidence type="ECO:0000256" key="1">
    <source>
        <dbReference type="ARBA" id="ARBA00010466"/>
    </source>
</evidence>
<evidence type="ECO:0000256" key="4">
    <source>
        <dbReference type="ARBA" id="ARBA00023163"/>
    </source>
</evidence>
<dbReference type="AlphaFoldDB" id="A0A917HBV0"/>
<gene>
    <name evidence="6" type="ORF">GCM10011398_17520</name>
</gene>
<feature type="domain" description="Sugar-binding" evidence="5">
    <location>
        <begin position="57"/>
        <end position="312"/>
    </location>
</feature>
<dbReference type="InterPro" id="IPR007324">
    <property type="entry name" value="Sugar-bd_dom_put"/>
</dbReference>
<dbReference type="GO" id="GO:0030246">
    <property type="term" value="F:carbohydrate binding"/>
    <property type="evidence" value="ECO:0007669"/>
    <property type="project" value="InterPro"/>
</dbReference>
<dbReference type="Pfam" id="PF04198">
    <property type="entry name" value="Sugar-bind"/>
    <property type="match status" value="1"/>
</dbReference>
<reference evidence="6" key="2">
    <citation type="submission" date="2020-09" db="EMBL/GenBank/DDBJ databases">
        <authorList>
            <person name="Sun Q."/>
            <person name="Zhou Y."/>
        </authorList>
    </citation>
    <scope>NUCLEOTIDE SEQUENCE</scope>
    <source>
        <strain evidence="6">CGMCC 1.12754</strain>
    </source>
</reference>
<evidence type="ECO:0000313" key="7">
    <source>
        <dbReference type="Proteomes" id="UP000622860"/>
    </source>
</evidence>
<evidence type="ECO:0000313" key="6">
    <source>
        <dbReference type="EMBL" id="GGG73547.1"/>
    </source>
</evidence>
<organism evidence="6 7">
    <name type="scientific">Virgibacillus oceani</name>
    <dbReference type="NCBI Taxonomy" id="1479511"/>
    <lineage>
        <taxon>Bacteria</taxon>
        <taxon>Bacillati</taxon>
        <taxon>Bacillota</taxon>
        <taxon>Bacilli</taxon>
        <taxon>Bacillales</taxon>
        <taxon>Bacillaceae</taxon>
        <taxon>Virgibacillus</taxon>
    </lineage>
</organism>
<sequence>MMWDDRRTMAKIAALYYFDGWTQAKIASKYNVSRPVISKALQRAKEQGIVEIYIKDENIHTIKLEQQLEQKYGLKEAIVVSTDGLSDEMVKKTLGKASASYISNNISNTTKLGISWGTTLEAVVEEFPFQKHDSMYIVPLVGGMGRKNVGMHANQLAYELAKKVNGTCTYLYAPAMVDTAELKNRLIESEDISVVLNEGKNVDMALIGIGDPYQGSTMKEIGYLKDEDIKELKNASVVGDISSKFFDANGQQVKHTLNDRVIGIDLHDLKNVKEVVAIANGVYKAYSITTALENNYLDVLITDDTTAKEILA</sequence>
<keyword evidence="2" id="KW-0805">Transcription regulation</keyword>
<comment type="caution">
    <text evidence="6">The sequence shown here is derived from an EMBL/GenBank/DDBJ whole genome shotgun (WGS) entry which is preliminary data.</text>
</comment>
<dbReference type="InterPro" id="IPR009057">
    <property type="entry name" value="Homeodomain-like_sf"/>
</dbReference>
<accession>A0A917HBV0</accession>
<comment type="similarity">
    <text evidence="1">Belongs to the SorC transcriptional regulatory family.</text>
</comment>
<dbReference type="EMBL" id="BMFR01000005">
    <property type="protein sequence ID" value="GGG73547.1"/>
    <property type="molecule type" value="Genomic_DNA"/>
</dbReference>
<name>A0A917HBV0_9BACI</name>
<evidence type="ECO:0000259" key="5">
    <source>
        <dbReference type="Pfam" id="PF04198"/>
    </source>
</evidence>
<dbReference type="SUPFAM" id="SSF46689">
    <property type="entry name" value="Homeodomain-like"/>
    <property type="match status" value="1"/>
</dbReference>
<dbReference type="Gene3D" id="3.40.50.1360">
    <property type="match status" value="1"/>
</dbReference>
<reference evidence="6" key="1">
    <citation type="journal article" date="2014" name="Int. J. Syst. Evol. Microbiol.">
        <title>Complete genome sequence of Corynebacterium casei LMG S-19264T (=DSM 44701T), isolated from a smear-ripened cheese.</title>
        <authorList>
            <consortium name="US DOE Joint Genome Institute (JGI-PGF)"/>
            <person name="Walter F."/>
            <person name="Albersmeier A."/>
            <person name="Kalinowski J."/>
            <person name="Ruckert C."/>
        </authorList>
    </citation>
    <scope>NUCLEOTIDE SEQUENCE</scope>
    <source>
        <strain evidence="6">CGMCC 1.12754</strain>
    </source>
</reference>
<dbReference type="PANTHER" id="PTHR34294">
    <property type="entry name" value="TRANSCRIPTIONAL REGULATOR-RELATED"/>
    <property type="match status" value="1"/>
</dbReference>
<proteinExistence type="inferred from homology"/>